<feature type="compositionally biased region" description="Acidic residues" evidence="10">
    <location>
        <begin position="524"/>
        <end position="553"/>
    </location>
</feature>
<feature type="compositionally biased region" description="Basic and acidic residues" evidence="10">
    <location>
        <begin position="324"/>
        <end position="337"/>
    </location>
</feature>
<name>A0A125YRC1_TOXGV</name>
<feature type="compositionally biased region" description="Basic and acidic residues" evidence="10">
    <location>
        <begin position="217"/>
        <end position="229"/>
    </location>
</feature>
<dbReference type="Proteomes" id="UP000002226">
    <property type="component" value="Unassembled WGS sequence"/>
</dbReference>
<evidence type="ECO:0000313" key="11">
    <source>
        <dbReference type="EMBL" id="ESS34022.1"/>
    </source>
</evidence>
<keyword evidence="8" id="KW-0966">Cell projection</keyword>
<comment type="subcellular location">
    <subcellularLocation>
        <location evidence="1">Cell projection</location>
        <location evidence="1">Cilium</location>
    </subcellularLocation>
    <subcellularLocation>
        <location evidence="2">Cytoplasm</location>
        <location evidence="2">Cytoskeleton</location>
    </subcellularLocation>
</comment>
<evidence type="ECO:0000256" key="8">
    <source>
        <dbReference type="ARBA" id="ARBA00023273"/>
    </source>
</evidence>
<dbReference type="GO" id="GO:0005856">
    <property type="term" value="C:cytoskeleton"/>
    <property type="evidence" value="ECO:0007669"/>
    <property type="project" value="UniProtKB-SubCell"/>
</dbReference>
<dbReference type="VEuPathDB" id="ToxoDB:TGVEG_245746"/>
<feature type="region of interest" description="Disordered" evidence="10">
    <location>
        <begin position="519"/>
        <end position="559"/>
    </location>
</feature>
<sequence>MVSEETRISLRAQVQQQTVLLLQARLAGRLGPGDGRAERLHANPPCEQSTGVRMPLGGVKLMEPQTRPETPARREDASELPNPLSAEAASLKGRTVENTVPDERREKSETRTSEETRIAEHAAEESHAAAREGRRAERQRERERLLAAKPDASYEDPTDRRRIAEASATLGVQRFKTDDTFAVESILRELHAAEAEKAKLGRRREGGGETDECSPETAEKEPEETESRSRILRVGEYVLATVETLLGATSGGGDEQSRKAELAEKRQSEKAEEPKDDDLSLAFPECTMTRLTKEDLLRAGRREHRARPLTQTEAEELRLLLGEAQRRSESHREEASSKRGRSAAFARGMRNDLTKEELTAACLRFQSAARRSQPTETRSDALALQIRHLLERMCTELVEFDEKLSRLHAERGGLLELSKLADLQHLVFLDELALLDLMEEEDNRLQEKLRDENRDLEAVRRRLAWIDEEVLEKQGALAECSATDEVIKQQLADLLGPKNSFTPQLLQLFNRKVKKARRPVAASVEEDEEEDEDFRQLDDEDEDDDDDDLEEDAAPPGCDMQLYENVLELRDIKLETEMKATALKKEFEELKKEQVKQTGLEKVHAERVQQTQKDIQKYQREKQQRANQIRQIVPVTASQIQCLYTEDLPEQEDMTPPAIRLPADLKNEVVFTRSAFARLRQRIKDLRVETEAARAEYRDLTRSFAVSQREKKQTMKVIEQLKQKFENVQLLRFGAGVSLEQLERAAAAVAAEKEQKLNRESMEDKGPATLEAQVIAEKRKTIEELSSTRAALLQQNTKLLKTVASLKASDILLRQSLDNGGGTTATALNKDGLTDVHRARKAAKLKEVLKLQVKEIETLKKEIGLFKLKGAHIDPTVLYGQRQPYFNRVRCEGGEDNDEAKSK</sequence>
<feature type="region of interest" description="Disordered" evidence="10">
    <location>
        <begin position="32"/>
        <end position="160"/>
    </location>
</feature>
<feature type="coiled-coil region" evidence="9">
    <location>
        <begin position="435"/>
        <end position="462"/>
    </location>
</feature>
<protein>
    <recommendedName>
        <fullName evidence="13">DUF4201 domain-containing protein</fullName>
    </recommendedName>
</protein>
<dbReference type="OMA" id="GAHIEPE"/>
<evidence type="ECO:0000256" key="1">
    <source>
        <dbReference type="ARBA" id="ARBA00004138"/>
    </source>
</evidence>
<feature type="compositionally biased region" description="Basic and acidic residues" evidence="10">
    <location>
        <begin position="255"/>
        <end position="273"/>
    </location>
</feature>
<keyword evidence="4" id="KW-0853">WD repeat</keyword>
<feature type="region of interest" description="Disordered" evidence="10">
    <location>
        <begin position="248"/>
        <end position="281"/>
    </location>
</feature>
<feature type="coiled-coil region" evidence="9">
    <location>
        <begin position="739"/>
        <end position="795"/>
    </location>
</feature>
<dbReference type="PANTHER" id="PTHR14885">
    <property type="entry name" value="CILIA- AND FLAGELLA-ASSOCIATED PROTEIN 43-RELATED"/>
    <property type="match status" value="1"/>
</dbReference>
<feature type="region of interest" description="Disordered" evidence="10">
    <location>
        <begin position="198"/>
        <end position="229"/>
    </location>
</feature>
<comment type="caution">
    <text evidence="11">The sequence shown here is derived from an EMBL/GenBank/DDBJ whole genome shotgun (WGS) entry which is preliminary data.</text>
</comment>
<feature type="region of interest" description="Disordered" evidence="10">
    <location>
        <begin position="323"/>
        <end position="346"/>
    </location>
</feature>
<evidence type="ECO:0000256" key="6">
    <source>
        <dbReference type="ARBA" id="ARBA00023054"/>
    </source>
</evidence>
<dbReference type="PANTHER" id="PTHR14885:SF3">
    <property type="entry name" value="CILIA- AND FLAGELLA-ASSOCIATED PROTEIN 44"/>
    <property type="match status" value="1"/>
</dbReference>
<dbReference type="PaxDb" id="5811-TGME49_045750"/>
<feature type="coiled-coil region" evidence="9">
    <location>
        <begin position="676"/>
        <end position="703"/>
    </location>
</feature>
<evidence type="ECO:0000256" key="2">
    <source>
        <dbReference type="ARBA" id="ARBA00004245"/>
    </source>
</evidence>
<gene>
    <name evidence="11" type="ORF">TGVEG_245746</name>
</gene>
<dbReference type="AlphaFoldDB" id="A0A125YRC1"/>
<feature type="compositionally biased region" description="Basic and acidic residues" evidence="10">
    <location>
        <begin position="198"/>
        <end position="207"/>
    </location>
</feature>
<evidence type="ECO:0000256" key="4">
    <source>
        <dbReference type="ARBA" id="ARBA00022574"/>
    </source>
</evidence>
<proteinExistence type="predicted"/>
<feature type="compositionally biased region" description="Basic and acidic residues" evidence="10">
    <location>
        <begin position="101"/>
        <end position="146"/>
    </location>
</feature>
<evidence type="ECO:0000256" key="7">
    <source>
        <dbReference type="ARBA" id="ARBA00023212"/>
    </source>
</evidence>
<keyword evidence="3" id="KW-0963">Cytoplasm</keyword>
<keyword evidence="7" id="KW-0206">Cytoskeleton</keyword>
<reference evidence="11" key="1">
    <citation type="submission" date="2007-03" db="EMBL/GenBank/DDBJ databases">
        <authorList>
            <person name="Paulsen I."/>
        </authorList>
    </citation>
    <scope>NUCLEOTIDE SEQUENCE</scope>
    <source>
        <strain evidence="11">VEG</strain>
    </source>
</reference>
<dbReference type="eggNOG" id="ENOG502RSW0">
    <property type="taxonomic scope" value="Eukaryota"/>
</dbReference>
<organism evidence="11 12">
    <name type="scientific">Toxoplasma gondii (strain ATCC 50861 / VEG)</name>
    <dbReference type="NCBI Taxonomy" id="432359"/>
    <lineage>
        <taxon>Eukaryota</taxon>
        <taxon>Sar</taxon>
        <taxon>Alveolata</taxon>
        <taxon>Apicomplexa</taxon>
        <taxon>Conoidasida</taxon>
        <taxon>Coccidia</taxon>
        <taxon>Eucoccidiorida</taxon>
        <taxon>Eimeriorina</taxon>
        <taxon>Sarcocystidae</taxon>
        <taxon>Toxoplasma</taxon>
    </lineage>
</organism>
<evidence type="ECO:0000256" key="10">
    <source>
        <dbReference type="SAM" id="MobiDB-lite"/>
    </source>
</evidence>
<dbReference type="STRING" id="432359.A0A125YRC1"/>
<keyword evidence="12" id="KW-1185">Reference proteome</keyword>
<evidence type="ECO:0000313" key="12">
    <source>
        <dbReference type="Proteomes" id="UP000002226"/>
    </source>
</evidence>
<dbReference type="GO" id="GO:0005929">
    <property type="term" value="C:cilium"/>
    <property type="evidence" value="ECO:0007669"/>
    <property type="project" value="UniProtKB-SubCell"/>
</dbReference>
<evidence type="ECO:0008006" key="13">
    <source>
        <dbReference type="Google" id="ProtNLM"/>
    </source>
</evidence>
<keyword evidence="5" id="KW-0677">Repeat</keyword>
<accession>A0A125YRC1</accession>
<evidence type="ECO:0000256" key="9">
    <source>
        <dbReference type="SAM" id="Coils"/>
    </source>
</evidence>
<feature type="coiled-coil region" evidence="9">
    <location>
        <begin position="573"/>
        <end position="628"/>
    </location>
</feature>
<keyword evidence="6 9" id="KW-0175">Coiled coil</keyword>
<dbReference type="EMBL" id="AAYL02000082">
    <property type="protein sequence ID" value="ESS34022.1"/>
    <property type="molecule type" value="Genomic_DNA"/>
</dbReference>
<evidence type="ECO:0000256" key="3">
    <source>
        <dbReference type="ARBA" id="ARBA00022490"/>
    </source>
</evidence>
<evidence type="ECO:0000256" key="5">
    <source>
        <dbReference type="ARBA" id="ARBA00022737"/>
    </source>
</evidence>